<evidence type="ECO:0000313" key="9">
    <source>
        <dbReference type="EMBL" id="OWA54853.1"/>
    </source>
</evidence>
<keyword evidence="3 6" id="KW-0833">Ubl conjugation pathway</keyword>
<keyword evidence="10" id="KW-1185">Reference proteome</keyword>
<dbReference type="GO" id="GO:0004843">
    <property type="term" value="F:cysteine-type deubiquitinase activity"/>
    <property type="evidence" value="ECO:0007669"/>
    <property type="project" value="UniProtKB-UniRule"/>
</dbReference>
<feature type="region of interest" description="Disordered" evidence="7">
    <location>
        <begin position="19"/>
        <end position="49"/>
    </location>
</feature>
<dbReference type="InterPro" id="IPR044635">
    <property type="entry name" value="UBP14-like"/>
</dbReference>
<proteinExistence type="inferred from homology"/>
<dbReference type="PANTHER" id="PTHR43982:SF1">
    <property type="entry name" value="UBIQUITIN CARBOXYL-TERMINAL HYDROLASE 14"/>
    <property type="match status" value="1"/>
</dbReference>
<accession>A0A9X6NL44</accession>
<dbReference type="PANTHER" id="PTHR43982">
    <property type="entry name" value="UBIQUITIN CARBOXYL-TERMINAL HYDROLASE"/>
    <property type="match status" value="1"/>
</dbReference>
<dbReference type="GO" id="GO:0016579">
    <property type="term" value="P:protein deubiquitination"/>
    <property type="evidence" value="ECO:0007669"/>
    <property type="project" value="InterPro"/>
</dbReference>
<dbReference type="GO" id="GO:0070628">
    <property type="term" value="F:proteasome binding"/>
    <property type="evidence" value="ECO:0007669"/>
    <property type="project" value="TreeGrafter"/>
</dbReference>
<dbReference type="OrthoDB" id="333239at2759"/>
<keyword evidence="4 6" id="KW-0378">Hydrolase</keyword>
<dbReference type="InterPro" id="IPR001394">
    <property type="entry name" value="Peptidase_C19_UCH"/>
</dbReference>
<evidence type="ECO:0000256" key="1">
    <source>
        <dbReference type="ARBA" id="ARBA00000707"/>
    </source>
</evidence>
<evidence type="ECO:0000256" key="3">
    <source>
        <dbReference type="ARBA" id="ARBA00022786"/>
    </source>
</evidence>
<organism evidence="9 10">
    <name type="scientific">Hypsibius exemplaris</name>
    <name type="common">Freshwater tardigrade</name>
    <dbReference type="NCBI Taxonomy" id="2072580"/>
    <lineage>
        <taxon>Eukaryota</taxon>
        <taxon>Metazoa</taxon>
        <taxon>Ecdysozoa</taxon>
        <taxon>Tardigrada</taxon>
        <taxon>Eutardigrada</taxon>
        <taxon>Parachela</taxon>
        <taxon>Hypsibioidea</taxon>
        <taxon>Hypsibiidae</taxon>
        <taxon>Hypsibius</taxon>
    </lineage>
</organism>
<evidence type="ECO:0000259" key="8">
    <source>
        <dbReference type="PROSITE" id="PS50235"/>
    </source>
</evidence>
<comment type="similarity">
    <text evidence="6">Belongs to the peptidase C19 family.</text>
</comment>
<dbReference type="PROSITE" id="PS00973">
    <property type="entry name" value="USP_2"/>
    <property type="match status" value="1"/>
</dbReference>
<dbReference type="EMBL" id="MTYJ01000472">
    <property type="protein sequence ID" value="OWA54853.1"/>
    <property type="molecule type" value="Genomic_DNA"/>
</dbReference>
<name>A0A9X6NL44_HYPEX</name>
<dbReference type="Gene3D" id="3.90.70.10">
    <property type="entry name" value="Cysteine proteinases"/>
    <property type="match status" value="1"/>
</dbReference>
<protein>
    <recommendedName>
        <fullName evidence="6">Ubiquitin carboxyl-terminal hydrolase</fullName>
        <ecNumber evidence="6">3.4.19.12</ecNumber>
    </recommendedName>
</protein>
<dbReference type="EC" id="3.4.19.12" evidence="6"/>
<feature type="region of interest" description="Disordered" evidence="7">
    <location>
        <begin position="472"/>
        <end position="498"/>
    </location>
</feature>
<dbReference type="Proteomes" id="UP000192578">
    <property type="component" value="Unassembled WGS sequence"/>
</dbReference>
<keyword evidence="2 6" id="KW-0645">Protease</keyword>
<comment type="catalytic activity">
    <reaction evidence="1 6">
        <text>Thiol-dependent hydrolysis of ester, thioester, amide, peptide and isopeptide bonds formed by the C-terminal Gly of ubiquitin (a 76-residue protein attached to proteins as an intracellular targeting signal).</text>
        <dbReference type="EC" id="3.4.19.12"/>
    </reaction>
</comment>
<dbReference type="PROSITE" id="PS00972">
    <property type="entry name" value="USP_1"/>
    <property type="match status" value="1"/>
</dbReference>
<evidence type="ECO:0000313" key="10">
    <source>
        <dbReference type="Proteomes" id="UP000192578"/>
    </source>
</evidence>
<evidence type="ECO:0000256" key="5">
    <source>
        <dbReference type="ARBA" id="ARBA00022807"/>
    </source>
</evidence>
<dbReference type="GO" id="GO:0061136">
    <property type="term" value="P:regulation of proteasomal protein catabolic process"/>
    <property type="evidence" value="ECO:0007669"/>
    <property type="project" value="TreeGrafter"/>
</dbReference>
<evidence type="ECO:0000256" key="6">
    <source>
        <dbReference type="RuleBase" id="RU366025"/>
    </source>
</evidence>
<dbReference type="AlphaFoldDB" id="A0A9X6NL44"/>
<feature type="compositionally biased region" description="Acidic residues" evidence="7">
    <location>
        <begin position="39"/>
        <end position="49"/>
    </location>
</feature>
<dbReference type="SUPFAM" id="SSF54001">
    <property type="entry name" value="Cysteine proteinases"/>
    <property type="match status" value="1"/>
</dbReference>
<dbReference type="InterPro" id="IPR038765">
    <property type="entry name" value="Papain-like_cys_pep_sf"/>
</dbReference>
<keyword evidence="5 6" id="KW-0788">Thiol protease</keyword>
<evidence type="ECO:0000256" key="7">
    <source>
        <dbReference type="SAM" id="MobiDB-lite"/>
    </source>
</evidence>
<evidence type="ECO:0000256" key="2">
    <source>
        <dbReference type="ARBA" id="ARBA00022670"/>
    </source>
</evidence>
<dbReference type="InterPro" id="IPR018200">
    <property type="entry name" value="USP_CS"/>
</dbReference>
<sequence length="498" mass="55608">MQQDQAWGDVKLTDGAGVMMMGSTEGIPTKPQSATKGADDDDDPMDDDEKMPVGLVNLGNTCYLNASLQCFRAVPELRQSLKQFSGQFSGWETDQEKSETVTAAIKSLYDDMDRFPNRMIPLMMVETMRKVYPRFAEQSDHGGFMQHDANEAWIELMTNLKKQLLPLSPAADSGVMPSTAANFVEQYLEGEFEITMKCKESETEPEKHQTDKFQQLNCYLDREIKYLQAGLSSRFKEVVSANAVTLGRNADFDKVMKISRLPAYLTVQMVRFYYKERQAVGAKVLKDVKFPLLLDVFDLCSPVLQKKLQPYREKFRERDESAVQRDIAATRLAKQTNVTVNAPGVTALGSSQLAEKDAGFIKIDEHEDLEWKDGPVSFPDDSGSSNSGFYELQAVLTHQGRTNNSGHYVAWVRRSGDVWLKFDDEKVTPVYTEEVLKLSGGGDWHCAYVLLYGPRPVPVRVEKATKPSAVLPVGTTKSITPNNGGGNSSSSHQDMPTD</sequence>
<dbReference type="CDD" id="cd02657">
    <property type="entry name" value="Peptidase_C19A"/>
    <property type="match status" value="1"/>
</dbReference>
<comment type="caution">
    <text evidence="9">The sequence shown here is derived from an EMBL/GenBank/DDBJ whole genome shotgun (WGS) entry which is preliminary data.</text>
</comment>
<feature type="domain" description="USP" evidence="8">
    <location>
        <begin position="53"/>
        <end position="455"/>
    </location>
</feature>
<dbReference type="GO" id="GO:0043161">
    <property type="term" value="P:proteasome-mediated ubiquitin-dependent protein catabolic process"/>
    <property type="evidence" value="ECO:0007669"/>
    <property type="project" value="InterPro"/>
</dbReference>
<evidence type="ECO:0000256" key="4">
    <source>
        <dbReference type="ARBA" id="ARBA00022801"/>
    </source>
</evidence>
<dbReference type="Pfam" id="PF00443">
    <property type="entry name" value="UCH"/>
    <property type="match status" value="1"/>
</dbReference>
<gene>
    <name evidence="9" type="ORF">BV898_19246</name>
</gene>
<reference evidence="10" key="1">
    <citation type="submission" date="2017-01" db="EMBL/GenBank/DDBJ databases">
        <title>Comparative genomics of anhydrobiosis in the tardigrade Hypsibius dujardini.</title>
        <authorList>
            <person name="Yoshida Y."/>
            <person name="Koutsovoulos G."/>
            <person name="Laetsch D."/>
            <person name="Stevens L."/>
            <person name="Kumar S."/>
            <person name="Horikawa D."/>
            <person name="Ishino K."/>
            <person name="Komine S."/>
            <person name="Tomita M."/>
            <person name="Blaxter M."/>
            <person name="Arakawa K."/>
        </authorList>
    </citation>
    <scope>NUCLEOTIDE SEQUENCE [LARGE SCALE GENOMIC DNA]</scope>
    <source>
        <strain evidence="10">Z151</strain>
    </source>
</reference>
<dbReference type="InterPro" id="IPR028889">
    <property type="entry name" value="USP"/>
</dbReference>
<dbReference type="PROSITE" id="PS50235">
    <property type="entry name" value="USP_3"/>
    <property type="match status" value="1"/>
</dbReference>